<gene>
    <name evidence="2" type="ORF">SLITO_v1c04500</name>
</gene>
<feature type="region of interest" description="Disordered" evidence="1">
    <location>
        <begin position="28"/>
        <end position="55"/>
    </location>
</feature>
<evidence type="ECO:0000313" key="2">
    <source>
        <dbReference type="EMBL" id="AKX34103.1"/>
    </source>
</evidence>
<dbReference type="PATRIC" id="fig|216942.3.peg.453"/>
<dbReference type="NCBIfam" id="NF038029">
    <property type="entry name" value="LP_plasma"/>
    <property type="match status" value="1"/>
</dbReference>
<accession>A0A0K1W1Q4</accession>
<name>A0A0K1W1Q4_9MOLU</name>
<proteinExistence type="predicted"/>
<evidence type="ECO:0000256" key="1">
    <source>
        <dbReference type="SAM" id="MobiDB-lite"/>
    </source>
</evidence>
<dbReference type="InterPro" id="IPR054816">
    <property type="entry name" value="Lipoprotein_mollicutes-type_CS"/>
</dbReference>
<keyword evidence="3" id="KW-1185">Reference proteome</keyword>
<sequence>MKKLITILSTIGLTSTLTTNIISCGTDSNNTINGEENIGGSTTPPGGGEQIPPSP</sequence>
<organism evidence="2 3">
    <name type="scientific">Spiroplasma litorale</name>
    <dbReference type="NCBI Taxonomy" id="216942"/>
    <lineage>
        <taxon>Bacteria</taxon>
        <taxon>Bacillati</taxon>
        <taxon>Mycoplasmatota</taxon>
        <taxon>Mollicutes</taxon>
        <taxon>Entomoplasmatales</taxon>
        <taxon>Spiroplasmataceae</taxon>
        <taxon>Spiroplasma</taxon>
    </lineage>
</organism>
<dbReference type="EMBL" id="CP012357">
    <property type="protein sequence ID" value="AKX34103.1"/>
    <property type="molecule type" value="Genomic_DNA"/>
</dbReference>
<dbReference type="Proteomes" id="UP000067476">
    <property type="component" value="Chromosome"/>
</dbReference>
<feature type="compositionally biased region" description="Low complexity" evidence="1">
    <location>
        <begin position="28"/>
        <end position="40"/>
    </location>
</feature>
<protein>
    <recommendedName>
        <fullName evidence="4">Lipoprotein</fullName>
    </recommendedName>
</protein>
<dbReference type="AlphaFoldDB" id="A0A0K1W1Q4"/>
<evidence type="ECO:0008006" key="4">
    <source>
        <dbReference type="Google" id="ProtNLM"/>
    </source>
</evidence>
<dbReference type="RefSeq" id="WP_158500620.1">
    <property type="nucleotide sequence ID" value="NZ_CP012357.1"/>
</dbReference>
<dbReference type="KEGG" id="sll:SLITO_v1c04500"/>
<evidence type="ECO:0000313" key="3">
    <source>
        <dbReference type="Proteomes" id="UP000067476"/>
    </source>
</evidence>
<reference evidence="2 3" key="1">
    <citation type="journal article" date="2015" name="Genome Announc.">
        <title>Complete Genome Sequence of Spiroplasma litorale TN-1T (DSM 21781), a Bacterium Isolated from a Green-Eyed Horsefly (Tabanus nigrovittatus).</title>
        <authorList>
            <person name="Lo W.S."/>
            <person name="Lai Y.C."/>
            <person name="Lien Y.W."/>
            <person name="Wang T.H."/>
            <person name="Kuo C.H."/>
        </authorList>
    </citation>
    <scope>NUCLEOTIDE SEQUENCE [LARGE SCALE GENOMIC DNA]</scope>
    <source>
        <strain evidence="2 3">TN-1</strain>
    </source>
</reference>